<protein>
    <recommendedName>
        <fullName evidence="1">PLD-like domain-containing protein</fullName>
    </recommendedName>
</protein>
<dbReference type="PANTHER" id="PTHR10185">
    <property type="entry name" value="PHOSPHOLIPASE D - RELATED"/>
    <property type="match status" value="1"/>
</dbReference>
<evidence type="ECO:0000259" key="1">
    <source>
        <dbReference type="Pfam" id="PF13918"/>
    </source>
</evidence>
<evidence type="ECO:0000313" key="2">
    <source>
        <dbReference type="EnsemblMetazoa" id="Aqu2.1.06132_001"/>
    </source>
</evidence>
<dbReference type="InParanoid" id="A0A1X7SVW7"/>
<dbReference type="InterPro" id="IPR050874">
    <property type="entry name" value="Diverse_PLD-related"/>
</dbReference>
<dbReference type="PANTHER" id="PTHR10185:SF17">
    <property type="entry name" value="GM01519P-RELATED"/>
    <property type="match status" value="1"/>
</dbReference>
<proteinExistence type="predicted"/>
<dbReference type="eggNOG" id="KOG3603">
    <property type="taxonomic scope" value="Eukaryota"/>
</dbReference>
<dbReference type="STRING" id="400682.A0A1X7SVW7"/>
<dbReference type="AlphaFoldDB" id="A0A1X7SVW7"/>
<dbReference type="OrthoDB" id="1923775at2759"/>
<organism evidence="2">
    <name type="scientific">Amphimedon queenslandica</name>
    <name type="common">Sponge</name>
    <dbReference type="NCBI Taxonomy" id="400682"/>
    <lineage>
        <taxon>Eukaryota</taxon>
        <taxon>Metazoa</taxon>
        <taxon>Porifera</taxon>
        <taxon>Demospongiae</taxon>
        <taxon>Heteroscleromorpha</taxon>
        <taxon>Haplosclerida</taxon>
        <taxon>Niphatidae</taxon>
        <taxon>Amphimedon</taxon>
    </lineage>
</organism>
<dbReference type="SUPFAM" id="SSF56024">
    <property type="entry name" value="Phospholipase D/nuclease"/>
    <property type="match status" value="1"/>
</dbReference>
<reference evidence="2" key="1">
    <citation type="submission" date="2017-05" db="UniProtKB">
        <authorList>
            <consortium name="EnsemblMetazoa"/>
        </authorList>
    </citation>
    <scope>IDENTIFICATION</scope>
</reference>
<dbReference type="InterPro" id="IPR032803">
    <property type="entry name" value="PLDc_3"/>
</dbReference>
<dbReference type="Gene3D" id="3.30.870.10">
    <property type="entry name" value="Endonuclease Chain A"/>
    <property type="match status" value="1"/>
</dbReference>
<sequence>MALIVGCGLQAIQQLSGINTSSPPQFSTDHRTDDINALLNVIASADEFIYIAVMDYEPAIVYSYPKKYWPVIDDALRTAAYEKGIEVRSAGQSLGALSL</sequence>
<dbReference type="Pfam" id="PF13918">
    <property type="entry name" value="PLDc_3"/>
    <property type="match status" value="1"/>
</dbReference>
<accession>A0A1X7SVW7</accession>
<dbReference type="EnsemblMetazoa" id="Aqu2.1.06132_001">
    <property type="protein sequence ID" value="Aqu2.1.06132_001"/>
    <property type="gene ID" value="Aqu2.1.06132"/>
</dbReference>
<name>A0A1X7SVW7_AMPQE</name>
<feature type="domain" description="PLD-like" evidence="1">
    <location>
        <begin position="20"/>
        <end position="88"/>
    </location>
</feature>